<protein>
    <submittedName>
        <fullName evidence="2">Uncharacterized protein</fullName>
    </submittedName>
</protein>
<dbReference type="EMBL" id="JBJUIK010000017">
    <property type="protein sequence ID" value="KAL3497510.1"/>
    <property type="molecule type" value="Genomic_DNA"/>
</dbReference>
<evidence type="ECO:0000313" key="2">
    <source>
        <dbReference type="EMBL" id="KAL3497510.1"/>
    </source>
</evidence>
<organism evidence="2 3">
    <name type="scientific">Cinchona calisaya</name>
    <dbReference type="NCBI Taxonomy" id="153742"/>
    <lineage>
        <taxon>Eukaryota</taxon>
        <taxon>Viridiplantae</taxon>
        <taxon>Streptophyta</taxon>
        <taxon>Embryophyta</taxon>
        <taxon>Tracheophyta</taxon>
        <taxon>Spermatophyta</taxon>
        <taxon>Magnoliopsida</taxon>
        <taxon>eudicotyledons</taxon>
        <taxon>Gunneridae</taxon>
        <taxon>Pentapetalae</taxon>
        <taxon>asterids</taxon>
        <taxon>lamiids</taxon>
        <taxon>Gentianales</taxon>
        <taxon>Rubiaceae</taxon>
        <taxon>Cinchonoideae</taxon>
        <taxon>Cinchoneae</taxon>
        <taxon>Cinchona</taxon>
    </lineage>
</organism>
<keyword evidence="3" id="KW-1185">Reference proteome</keyword>
<feature type="transmembrane region" description="Helical" evidence="1">
    <location>
        <begin position="93"/>
        <end position="112"/>
    </location>
</feature>
<name>A0ABD2XU15_9GENT</name>
<gene>
    <name evidence="2" type="ORF">ACH5RR_040242</name>
</gene>
<dbReference type="AlphaFoldDB" id="A0ABD2XU15"/>
<sequence>MSKASKKFNAEFCYLAFFRIEGFKFLLNPEIFFYCCRYFFVSVPKLLFPKLPIHLSTFAFKWSFQFETKGGGNHDYVLFISIQYGSMLMYEEFSLWSSIFLFLSLLEMTLLGSL</sequence>
<comment type="caution">
    <text evidence="2">The sequence shown here is derived from an EMBL/GenBank/DDBJ whole genome shotgun (WGS) entry which is preliminary data.</text>
</comment>
<evidence type="ECO:0000313" key="3">
    <source>
        <dbReference type="Proteomes" id="UP001630127"/>
    </source>
</evidence>
<proteinExistence type="predicted"/>
<reference evidence="2 3" key="1">
    <citation type="submission" date="2024-11" db="EMBL/GenBank/DDBJ databases">
        <title>A near-complete genome assembly of Cinchona calisaya.</title>
        <authorList>
            <person name="Lian D.C."/>
            <person name="Zhao X.W."/>
            <person name="Wei L."/>
        </authorList>
    </citation>
    <scope>NUCLEOTIDE SEQUENCE [LARGE SCALE GENOMIC DNA]</scope>
    <source>
        <tissue evidence="2">Nenye</tissue>
    </source>
</reference>
<dbReference type="Proteomes" id="UP001630127">
    <property type="component" value="Unassembled WGS sequence"/>
</dbReference>
<accession>A0ABD2XU15</accession>
<evidence type="ECO:0000256" key="1">
    <source>
        <dbReference type="SAM" id="Phobius"/>
    </source>
</evidence>
<keyword evidence="1" id="KW-1133">Transmembrane helix</keyword>
<keyword evidence="1" id="KW-0812">Transmembrane</keyword>
<keyword evidence="1" id="KW-0472">Membrane</keyword>